<feature type="domain" description="Hemerythrin-like" evidence="2">
    <location>
        <begin position="2"/>
        <end position="122"/>
    </location>
</feature>
<organism evidence="3 4">
    <name type="scientific">Variovorax soli</name>
    <dbReference type="NCBI Taxonomy" id="376815"/>
    <lineage>
        <taxon>Bacteria</taxon>
        <taxon>Pseudomonadati</taxon>
        <taxon>Pseudomonadota</taxon>
        <taxon>Betaproteobacteria</taxon>
        <taxon>Burkholderiales</taxon>
        <taxon>Comamonadaceae</taxon>
        <taxon>Variovorax</taxon>
    </lineage>
</organism>
<dbReference type="InterPro" id="IPR012312">
    <property type="entry name" value="Hemerythrin-like"/>
</dbReference>
<dbReference type="Proteomes" id="UP001184230">
    <property type="component" value="Unassembled WGS sequence"/>
</dbReference>
<accession>A0ABU1NKK6</accession>
<gene>
    <name evidence="3" type="ORF">J2739_004800</name>
</gene>
<protein>
    <submittedName>
        <fullName evidence="3">Hemerythrin-like domain-containing protein</fullName>
    </submittedName>
</protein>
<comment type="caution">
    <text evidence="3">The sequence shown here is derived from an EMBL/GenBank/DDBJ whole genome shotgun (WGS) entry which is preliminary data.</text>
</comment>
<dbReference type="Gene3D" id="1.20.120.520">
    <property type="entry name" value="nmb1532 protein domain like"/>
    <property type="match status" value="1"/>
</dbReference>
<sequence length="150" mass="16427">MRELLSLVDSTLKAGAWKHAGAAASPIGDLIERLQAFDEATHRPKGVVLLQILRGRSAESDELLRRLEAQRERCDALLSQVKPILKQAESGDTAAATTVEALLEEHRQVMLDHLEQEDTLLHTQTAALLTGEEWAAVVSSISDALRTRKG</sequence>
<keyword evidence="1" id="KW-0175">Coiled coil</keyword>
<evidence type="ECO:0000256" key="1">
    <source>
        <dbReference type="SAM" id="Coils"/>
    </source>
</evidence>
<name>A0ABU1NKK6_9BURK</name>
<reference evidence="3 4" key="1">
    <citation type="submission" date="2023-07" db="EMBL/GenBank/DDBJ databases">
        <title>Sorghum-associated microbial communities from plants grown in Nebraska, USA.</title>
        <authorList>
            <person name="Schachtman D."/>
        </authorList>
    </citation>
    <scope>NUCLEOTIDE SEQUENCE [LARGE SCALE GENOMIC DNA]</scope>
    <source>
        <strain evidence="3 4">DS1781</strain>
    </source>
</reference>
<proteinExistence type="predicted"/>
<keyword evidence="4" id="KW-1185">Reference proteome</keyword>
<feature type="coiled-coil region" evidence="1">
    <location>
        <begin position="50"/>
        <end position="80"/>
    </location>
</feature>
<dbReference type="Pfam" id="PF01814">
    <property type="entry name" value="Hemerythrin"/>
    <property type="match status" value="1"/>
</dbReference>
<dbReference type="EMBL" id="JAVDRF010000013">
    <property type="protein sequence ID" value="MDR6539005.1"/>
    <property type="molecule type" value="Genomic_DNA"/>
</dbReference>
<evidence type="ECO:0000313" key="3">
    <source>
        <dbReference type="EMBL" id="MDR6539005.1"/>
    </source>
</evidence>
<evidence type="ECO:0000313" key="4">
    <source>
        <dbReference type="Proteomes" id="UP001184230"/>
    </source>
</evidence>
<evidence type="ECO:0000259" key="2">
    <source>
        <dbReference type="Pfam" id="PF01814"/>
    </source>
</evidence>